<proteinExistence type="predicted"/>
<protein>
    <submittedName>
        <fullName evidence="2">Uncharacterized protein</fullName>
    </submittedName>
</protein>
<reference evidence="2" key="1">
    <citation type="submission" date="2020-02" db="EMBL/GenBank/DDBJ databases">
        <authorList>
            <person name="Meier V. D."/>
        </authorList>
    </citation>
    <scope>NUCLEOTIDE SEQUENCE</scope>
    <source>
        <strain evidence="2">AVDCRST_MAG32</strain>
    </source>
</reference>
<feature type="compositionally biased region" description="Low complexity" evidence="1">
    <location>
        <begin position="31"/>
        <end position="49"/>
    </location>
</feature>
<evidence type="ECO:0000256" key="1">
    <source>
        <dbReference type="SAM" id="MobiDB-lite"/>
    </source>
</evidence>
<feature type="region of interest" description="Disordered" evidence="1">
    <location>
        <begin position="1"/>
        <end position="63"/>
    </location>
</feature>
<sequence>EPALGRAARCRRAGSARHGSSGPDRCGRWVSGGRYRPPRGWSSPSSWSPSPSPAPPHEHRPGL</sequence>
<dbReference type="EMBL" id="CADCUM010000017">
    <property type="protein sequence ID" value="CAA9368605.1"/>
    <property type="molecule type" value="Genomic_DNA"/>
</dbReference>
<feature type="non-terminal residue" evidence="2">
    <location>
        <position position="63"/>
    </location>
</feature>
<name>A0A6J4MZC5_9ACTN</name>
<accession>A0A6J4MZC5</accession>
<gene>
    <name evidence="2" type="ORF">AVDCRST_MAG32-332</name>
</gene>
<feature type="non-terminal residue" evidence="2">
    <location>
        <position position="1"/>
    </location>
</feature>
<dbReference type="AlphaFoldDB" id="A0A6J4MZC5"/>
<organism evidence="2">
    <name type="scientific">uncultured Nocardioides sp</name>
    <dbReference type="NCBI Taxonomy" id="198441"/>
    <lineage>
        <taxon>Bacteria</taxon>
        <taxon>Bacillati</taxon>
        <taxon>Actinomycetota</taxon>
        <taxon>Actinomycetes</taxon>
        <taxon>Propionibacteriales</taxon>
        <taxon>Nocardioidaceae</taxon>
        <taxon>Nocardioides</taxon>
        <taxon>environmental samples</taxon>
    </lineage>
</organism>
<evidence type="ECO:0000313" key="2">
    <source>
        <dbReference type="EMBL" id="CAA9368605.1"/>
    </source>
</evidence>